<keyword evidence="4 7" id="KW-0812">Transmembrane</keyword>
<feature type="transmembrane region" description="Helical" evidence="7">
    <location>
        <begin position="272"/>
        <end position="295"/>
    </location>
</feature>
<dbReference type="Pfam" id="PF00528">
    <property type="entry name" value="BPD_transp_1"/>
    <property type="match status" value="1"/>
</dbReference>
<keyword evidence="6 7" id="KW-0472">Membrane</keyword>
<feature type="transmembrane region" description="Helical" evidence="7">
    <location>
        <begin position="117"/>
        <end position="137"/>
    </location>
</feature>
<evidence type="ECO:0000256" key="1">
    <source>
        <dbReference type="ARBA" id="ARBA00004651"/>
    </source>
</evidence>
<accession>A0A1M7YIF2</accession>
<dbReference type="CDD" id="cd06261">
    <property type="entry name" value="TM_PBP2"/>
    <property type="match status" value="1"/>
</dbReference>
<evidence type="ECO:0000256" key="4">
    <source>
        <dbReference type="ARBA" id="ARBA00022692"/>
    </source>
</evidence>
<reference evidence="9 10" key="1">
    <citation type="submission" date="2016-12" db="EMBL/GenBank/DDBJ databases">
        <authorList>
            <person name="Song W.-J."/>
            <person name="Kurnit D.M."/>
        </authorList>
    </citation>
    <scope>NUCLEOTIDE SEQUENCE [LARGE SCALE GENOMIC DNA]</scope>
    <source>
        <strain evidence="9 10">DSM 12503</strain>
    </source>
</reference>
<dbReference type="EMBL" id="FRFD01000011">
    <property type="protein sequence ID" value="SHO52414.1"/>
    <property type="molecule type" value="Genomic_DNA"/>
</dbReference>
<comment type="similarity">
    <text evidence="7">Belongs to the binding-protein-dependent transport system permease family.</text>
</comment>
<feature type="transmembrane region" description="Helical" evidence="7">
    <location>
        <begin position="84"/>
        <end position="105"/>
    </location>
</feature>
<dbReference type="SUPFAM" id="SSF160964">
    <property type="entry name" value="MalF N-terminal region-like"/>
    <property type="match status" value="1"/>
</dbReference>
<evidence type="ECO:0000259" key="8">
    <source>
        <dbReference type="PROSITE" id="PS50928"/>
    </source>
</evidence>
<evidence type="ECO:0000256" key="7">
    <source>
        <dbReference type="RuleBase" id="RU363032"/>
    </source>
</evidence>
<feature type="transmembrane region" description="Helical" evidence="7">
    <location>
        <begin position="211"/>
        <end position="231"/>
    </location>
</feature>
<dbReference type="AlphaFoldDB" id="A0A1M7YIF2"/>
<evidence type="ECO:0000313" key="9">
    <source>
        <dbReference type="EMBL" id="SHO52414.1"/>
    </source>
</evidence>
<keyword evidence="5 7" id="KW-1133">Transmembrane helix</keyword>
<gene>
    <name evidence="9" type="ORF">SAMN02745217_03633</name>
</gene>
<organism evidence="9 10">
    <name type="scientific">Anaerocolumna xylanovorans DSM 12503</name>
    <dbReference type="NCBI Taxonomy" id="1121345"/>
    <lineage>
        <taxon>Bacteria</taxon>
        <taxon>Bacillati</taxon>
        <taxon>Bacillota</taxon>
        <taxon>Clostridia</taxon>
        <taxon>Lachnospirales</taxon>
        <taxon>Lachnospiraceae</taxon>
        <taxon>Anaerocolumna</taxon>
    </lineage>
</organism>
<comment type="subcellular location">
    <subcellularLocation>
        <location evidence="1 7">Cell membrane</location>
        <topology evidence="1 7">Multi-pass membrane protein</topology>
    </subcellularLocation>
</comment>
<protein>
    <submittedName>
        <fullName evidence="9">Multiple sugar transport system permease protein</fullName>
    </submittedName>
</protein>
<keyword evidence="10" id="KW-1185">Reference proteome</keyword>
<evidence type="ECO:0000313" key="10">
    <source>
        <dbReference type="Proteomes" id="UP000184612"/>
    </source>
</evidence>
<sequence>MELTTRKTKSLRKNEIFAGYMFILPCLFFLLFMAILPVFLTVFISLTNWGSVATDLSKISFVGFENYKDLFKDATFYTALKNNILLLFYTIPIQLILSFILAVLINKYCYFKNFFKSIYFLPYISSTVAVATIWMVVLQPSYGPVTEMLKAIGIENTPKWLSDLHWALPSLSGMVVWQNLGYDIIIILAALQTVPLELYESAEMDGANWFVKIRKITLPMITPTIFFLIIYETMETFRIFDQISVLTDGGPGDATQVLVYYLYKQAFRNSHINYGAAITVVLFIIVFVITLVQWIGRKKWVHE</sequence>
<proteinExistence type="inferred from homology"/>
<keyword evidence="3" id="KW-1003">Cell membrane</keyword>
<evidence type="ECO:0000256" key="6">
    <source>
        <dbReference type="ARBA" id="ARBA00023136"/>
    </source>
</evidence>
<feature type="transmembrane region" description="Helical" evidence="7">
    <location>
        <begin position="180"/>
        <end position="199"/>
    </location>
</feature>
<dbReference type="STRING" id="1121345.SAMN02745217_03633"/>
<dbReference type="InterPro" id="IPR051393">
    <property type="entry name" value="ABC_transporter_permease"/>
</dbReference>
<dbReference type="SUPFAM" id="SSF161098">
    <property type="entry name" value="MetI-like"/>
    <property type="match status" value="1"/>
</dbReference>
<feature type="transmembrane region" description="Helical" evidence="7">
    <location>
        <begin position="21"/>
        <end position="46"/>
    </location>
</feature>
<keyword evidence="2 7" id="KW-0813">Transport</keyword>
<keyword evidence="9" id="KW-0762">Sugar transport</keyword>
<dbReference type="GO" id="GO:0055085">
    <property type="term" value="P:transmembrane transport"/>
    <property type="evidence" value="ECO:0007669"/>
    <property type="project" value="InterPro"/>
</dbReference>
<dbReference type="InterPro" id="IPR035906">
    <property type="entry name" value="MetI-like_sf"/>
</dbReference>
<dbReference type="OrthoDB" id="145927at2"/>
<name>A0A1M7YIF2_9FIRM</name>
<dbReference type="RefSeq" id="WP_073590282.1">
    <property type="nucleotide sequence ID" value="NZ_FRFD01000011.1"/>
</dbReference>
<evidence type="ECO:0000256" key="2">
    <source>
        <dbReference type="ARBA" id="ARBA00022448"/>
    </source>
</evidence>
<evidence type="ECO:0000256" key="5">
    <source>
        <dbReference type="ARBA" id="ARBA00022989"/>
    </source>
</evidence>
<dbReference type="PROSITE" id="PS50928">
    <property type="entry name" value="ABC_TM1"/>
    <property type="match status" value="1"/>
</dbReference>
<dbReference type="Gene3D" id="1.10.3720.10">
    <property type="entry name" value="MetI-like"/>
    <property type="match status" value="1"/>
</dbReference>
<dbReference type="Proteomes" id="UP000184612">
    <property type="component" value="Unassembled WGS sequence"/>
</dbReference>
<dbReference type="GO" id="GO:0005886">
    <property type="term" value="C:plasma membrane"/>
    <property type="evidence" value="ECO:0007669"/>
    <property type="project" value="UniProtKB-SubCell"/>
</dbReference>
<dbReference type="PANTHER" id="PTHR30193">
    <property type="entry name" value="ABC TRANSPORTER PERMEASE PROTEIN"/>
    <property type="match status" value="1"/>
</dbReference>
<feature type="domain" description="ABC transmembrane type-1" evidence="8">
    <location>
        <begin position="80"/>
        <end position="293"/>
    </location>
</feature>
<evidence type="ECO:0000256" key="3">
    <source>
        <dbReference type="ARBA" id="ARBA00022475"/>
    </source>
</evidence>
<dbReference type="PANTHER" id="PTHR30193:SF37">
    <property type="entry name" value="INNER MEMBRANE ABC TRANSPORTER PERMEASE PROTEIN YCJO"/>
    <property type="match status" value="1"/>
</dbReference>
<dbReference type="InterPro" id="IPR000515">
    <property type="entry name" value="MetI-like"/>
</dbReference>